<dbReference type="PANTHER" id="PTHR22642:SF2">
    <property type="entry name" value="PROTEIN LONG AFTER FAR-RED 3"/>
    <property type="match status" value="1"/>
</dbReference>
<dbReference type="RefSeq" id="WP_176951559.1">
    <property type="nucleotide sequence ID" value="NZ_JABXYK010000014.1"/>
</dbReference>
<dbReference type="InterPro" id="IPR013108">
    <property type="entry name" value="Amidohydro_3"/>
</dbReference>
<dbReference type="InterPro" id="IPR032466">
    <property type="entry name" value="Metal_Hydrolase"/>
</dbReference>
<dbReference type="SUPFAM" id="SSF51338">
    <property type="entry name" value="Composite domain of metallo-dependent hydrolases"/>
    <property type="match status" value="1"/>
</dbReference>
<dbReference type="Gene3D" id="3.10.310.70">
    <property type="match status" value="1"/>
</dbReference>
<sequence length="627" mass="69566">MGTAAVLLPSARIYVAKQILTMDPAHPQVEAVAVVNDRIAAVGTLSELKAMAGDQPFEVDDTFRDKVIIAGFVEQHVHPVLAGLTMPSVVISIEPWDTVDGFSEQVRDEPGYQTRLKEALAAHKDRTKVFVTWGYHHYFHGQMSRAKLDQLAPDFPVVIWHRSCHEFFLNTAVMQRFGIDDSFFATFTPSEAAQSDMEKGHFYEQGALKVLQRLGPAVATPERLREGLEFTVRYYHRNGITTCCEPGGFYSKPLQEAINAVYSNDETPFNHYFIGDGKTFAAMERHDPAAMVAMAETVLDWGRGRTRYMPKQIKFLIDGAIYSQLMQMKDGYTDGHAGAWIMDPDVFHYAFQTFWDEDYQIHVHCNGDAGMDVLLGNLEEAQRRRPRFDHRTTIVHFGFSTKDQVIRAARLGAIVSANPYYVTALAGRYAEVGIGPQRSARIVPLADAKSAGMSISFHSDMPMAPAKPLQLVWSAITRTTAEGKVAGPDQVVDIDTALKAITIDAAYSIRLENEIGSITPGKLANFTILEQNPYEVAPKELAGIKVWGTVLEGRIQQVDRSDDRTEYRNEPKFRHGHQRRWAFRTKADTGRGVAAVSAGGEDHACGPGDALRSTLSNILSNALTKAG</sequence>
<evidence type="ECO:0000313" key="3">
    <source>
        <dbReference type="Proteomes" id="UP000659172"/>
    </source>
</evidence>
<accession>A0ABX2QIJ1</accession>
<keyword evidence="3" id="KW-1185">Reference proteome</keyword>
<dbReference type="Pfam" id="PF07969">
    <property type="entry name" value="Amidohydro_3"/>
    <property type="match status" value="1"/>
</dbReference>
<reference evidence="2 3" key="1">
    <citation type="submission" date="2020-06" db="EMBL/GenBank/DDBJ databases">
        <title>Rhizobium sp.nov. isolated from the tomato plant.</title>
        <authorList>
            <person name="Thin K.K."/>
            <person name="Zhang X."/>
            <person name="He S."/>
        </authorList>
    </citation>
    <scope>NUCLEOTIDE SEQUENCE [LARGE SCALE GENOMIC DNA]</scope>
    <source>
        <strain evidence="2 3">DBTS2</strain>
    </source>
</reference>
<feature type="domain" description="Amidohydrolase 3" evidence="1">
    <location>
        <begin position="65"/>
        <end position="555"/>
    </location>
</feature>
<evidence type="ECO:0000313" key="2">
    <source>
        <dbReference type="EMBL" id="NVP57593.1"/>
    </source>
</evidence>
<dbReference type="Gene3D" id="2.30.40.10">
    <property type="entry name" value="Urease, subunit C, domain 1"/>
    <property type="match status" value="1"/>
</dbReference>
<dbReference type="Gene3D" id="3.20.20.140">
    <property type="entry name" value="Metal-dependent hydrolases"/>
    <property type="match status" value="1"/>
</dbReference>
<dbReference type="Proteomes" id="UP000659172">
    <property type="component" value="Unassembled WGS sequence"/>
</dbReference>
<proteinExistence type="predicted"/>
<dbReference type="EMBL" id="JABXYK010000014">
    <property type="protein sequence ID" value="NVP57593.1"/>
    <property type="molecule type" value="Genomic_DNA"/>
</dbReference>
<dbReference type="InterPro" id="IPR011059">
    <property type="entry name" value="Metal-dep_hydrolase_composite"/>
</dbReference>
<dbReference type="PANTHER" id="PTHR22642">
    <property type="entry name" value="IMIDAZOLONEPROPIONASE"/>
    <property type="match status" value="1"/>
</dbReference>
<dbReference type="SUPFAM" id="SSF51556">
    <property type="entry name" value="Metallo-dependent hydrolases"/>
    <property type="match status" value="1"/>
</dbReference>
<gene>
    <name evidence="2" type="ORF">HV823_20240</name>
</gene>
<dbReference type="InterPro" id="IPR033932">
    <property type="entry name" value="YtcJ-like"/>
</dbReference>
<name>A0ABX2QIJ1_9HYPH</name>
<organism evidence="2 3">
    <name type="scientific">Mycoplana rhizolycopersici</name>
    <dbReference type="NCBI Taxonomy" id="2746702"/>
    <lineage>
        <taxon>Bacteria</taxon>
        <taxon>Pseudomonadati</taxon>
        <taxon>Pseudomonadota</taxon>
        <taxon>Alphaproteobacteria</taxon>
        <taxon>Hyphomicrobiales</taxon>
        <taxon>Rhizobiaceae</taxon>
        <taxon>Mycoplana</taxon>
    </lineage>
</organism>
<protein>
    <submittedName>
        <fullName evidence="2">Amidohydrolase</fullName>
    </submittedName>
</protein>
<dbReference type="CDD" id="cd01300">
    <property type="entry name" value="YtcJ_like"/>
    <property type="match status" value="1"/>
</dbReference>
<comment type="caution">
    <text evidence="2">The sequence shown here is derived from an EMBL/GenBank/DDBJ whole genome shotgun (WGS) entry which is preliminary data.</text>
</comment>
<evidence type="ECO:0000259" key="1">
    <source>
        <dbReference type="Pfam" id="PF07969"/>
    </source>
</evidence>